<proteinExistence type="predicted"/>
<organism evidence="1">
    <name type="scientific">marine metagenome</name>
    <dbReference type="NCBI Taxonomy" id="408172"/>
    <lineage>
        <taxon>unclassified sequences</taxon>
        <taxon>metagenomes</taxon>
        <taxon>ecological metagenomes</taxon>
    </lineage>
</organism>
<protein>
    <submittedName>
        <fullName evidence="1">Uncharacterized protein</fullName>
    </submittedName>
</protein>
<sequence length="36" mass="4106">VLRFFANALADRLREIPAMDKVAFPSIGIKIEDLQF</sequence>
<dbReference type="EMBL" id="UINC01031153">
    <property type="protein sequence ID" value="SVB16756.1"/>
    <property type="molecule type" value="Genomic_DNA"/>
</dbReference>
<gene>
    <name evidence="1" type="ORF">METZ01_LOCUS169610</name>
</gene>
<reference evidence="1" key="1">
    <citation type="submission" date="2018-05" db="EMBL/GenBank/DDBJ databases">
        <authorList>
            <person name="Lanie J.A."/>
            <person name="Ng W.-L."/>
            <person name="Kazmierczak K.M."/>
            <person name="Andrzejewski T.M."/>
            <person name="Davidsen T.M."/>
            <person name="Wayne K.J."/>
            <person name="Tettelin H."/>
            <person name="Glass J.I."/>
            <person name="Rusch D."/>
            <person name="Podicherti R."/>
            <person name="Tsui H.-C.T."/>
            <person name="Winkler M.E."/>
        </authorList>
    </citation>
    <scope>NUCLEOTIDE SEQUENCE</scope>
</reference>
<dbReference type="AlphaFoldDB" id="A0A382BSF6"/>
<feature type="non-terminal residue" evidence="1">
    <location>
        <position position="1"/>
    </location>
</feature>
<accession>A0A382BSF6</accession>
<evidence type="ECO:0000313" key="1">
    <source>
        <dbReference type="EMBL" id="SVB16756.1"/>
    </source>
</evidence>
<name>A0A382BSF6_9ZZZZ</name>